<evidence type="ECO:0000256" key="1">
    <source>
        <dbReference type="SAM" id="MobiDB-lite"/>
    </source>
</evidence>
<dbReference type="EMBL" id="JAHLQT010012946">
    <property type="protein sequence ID" value="KAG7171116.1"/>
    <property type="molecule type" value="Genomic_DNA"/>
</dbReference>
<organism evidence="2 3">
    <name type="scientific">Homarus americanus</name>
    <name type="common">American lobster</name>
    <dbReference type="NCBI Taxonomy" id="6706"/>
    <lineage>
        <taxon>Eukaryota</taxon>
        <taxon>Metazoa</taxon>
        <taxon>Ecdysozoa</taxon>
        <taxon>Arthropoda</taxon>
        <taxon>Crustacea</taxon>
        <taxon>Multicrustacea</taxon>
        <taxon>Malacostraca</taxon>
        <taxon>Eumalacostraca</taxon>
        <taxon>Eucarida</taxon>
        <taxon>Decapoda</taxon>
        <taxon>Pleocyemata</taxon>
        <taxon>Astacidea</taxon>
        <taxon>Nephropoidea</taxon>
        <taxon>Nephropidae</taxon>
        <taxon>Homarus</taxon>
    </lineage>
</organism>
<reference evidence="2" key="1">
    <citation type="journal article" date="2021" name="Sci. Adv.">
        <title>The American lobster genome reveals insights on longevity, neural, and immune adaptations.</title>
        <authorList>
            <person name="Polinski J.M."/>
            <person name="Zimin A.V."/>
            <person name="Clark K.F."/>
            <person name="Kohn A.B."/>
            <person name="Sadowski N."/>
            <person name="Timp W."/>
            <person name="Ptitsyn A."/>
            <person name="Khanna P."/>
            <person name="Romanova D.Y."/>
            <person name="Williams P."/>
            <person name="Greenwood S.J."/>
            <person name="Moroz L.L."/>
            <person name="Walt D.R."/>
            <person name="Bodnar A.G."/>
        </authorList>
    </citation>
    <scope>NUCLEOTIDE SEQUENCE</scope>
    <source>
        <strain evidence="2">GMGI-L3</strain>
    </source>
</reference>
<accession>A0A8J5KFA9</accession>
<gene>
    <name evidence="2" type="ORF">Hamer_G013920</name>
</gene>
<feature type="compositionally biased region" description="Low complexity" evidence="1">
    <location>
        <begin position="41"/>
        <end position="54"/>
    </location>
</feature>
<proteinExistence type="predicted"/>
<dbReference type="AlphaFoldDB" id="A0A8J5KFA9"/>
<sequence length="117" mass="12893">MSKETLTEQLNETVVIRGRGVVLVPPAPTLTASSAPPPTDPSVSKPVKSSGKSSNNRTHRKILNIIINNAVISLLNVDSQISWWATPHLFTRSDQNKPPRLLTSSRWPPRVTINLHD</sequence>
<keyword evidence="3" id="KW-1185">Reference proteome</keyword>
<comment type="caution">
    <text evidence="2">The sequence shown here is derived from an EMBL/GenBank/DDBJ whole genome shotgun (WGS) entry which is preliminary data.</text>
</comment>
<protein>
    <submittedName>
        <fullName evidence="2">Uncharacterized protein</fullName>
    </submittedName>
</protein>
<dbReference type="Proteomes" id="UP000747542">
    <property type="component" value="Unassembled WGS sequence"/>
</dbReference>
<feature type="region of interest" description="Disordered" evidence="1">
    <location>
        <begin position="26"/>
        <end position="59"/>
    </location>
</feature>
<evidence type="ECO:0000313" key="2">
    <source>
        <dbReference type="EMBL" id="KAG7171116.1"/>
    </source>
</evidence>
<evidence type="ECO:0000313" key="3">
    <source>
        <dbReference type="Proteomes" id="UP000747542"/>
    </source>
</evidence>
<name>A0A8J5KFA9_HOMAM</name>